<feature type="compositionally biased region" description="Polar residues" evidence="1">
    <location>
        <begin position="327"/>
        <end position="339"/>
    </location>
</feature>
<evidence type="ECO:0000256" key="1">
    <source>
        <dbReference type="SAM" id="MobiDB-lite"/>
    </source>
</evidence>
<feature type="compositionally biased region" description="Polar residues" evidence="1">
    <location>
        <begin position="366"/>
        <end position="383"/>
    </location>
</feature>
<proteinExistence type="predicted"/>
<feature type="region of interest" description="Disordered" evidence="1">
    <location>
        <begin position="559"/>
        <end position="585"/>
    </location>
</feature>
<evidence type="ECO:0000313" key="3">
    <source>
        <dbReference type="Proteomes" id="UP000006753"/>
    </source>
</evidence>
<feature type="compositionally biased region" description="Polar residues" evidence="1">
    <location>
        <begin position="183"/>
        <end position="206"/>
    </location>
</feature>
<dbReference type="HOGENOM" id="CLU_386924_0_0_1"/>
<sequence length="585" mass="64327">MIRLPPSALQLGVSDVRDYEKRQQARRRKKCSETSSISFSININISDQFSRIGIRASNDDKGGTGRVPQSQRSRHSMPEGNDFRKTITLPTPSSTDTVPVEVVSPDTSNSLCLTSDLVIRSPSQASSTSSQELSVIELEGDEHGYVNVRLDQSPENAHHDLHRVYSPSKDDFYYGGFIETPTRSVVDDTTQSPLTPNDASTTQQLQPPSSHRLRPRALPRSPLFLSQNASTSPERRPTSNLTPHVASRVTHHHTPSILFSQPPRRPPRPGGPTSSTRTLRHQTNSFSFDSSERSSAAYEQERVVSSSSNGIARGSAEVNLHDDLRGSSLQSSRNPSAESSGFPGSHEIPDEHESTALPGDPDQKFVNYTSPSRFWTAESQSSLGPDKRAGSGPRFEPTSMKSSYEHAGSPQTTSPSASPTPRHERSREVSGELGPMTPSRTYQIYNDALSPDIQPQTPANLPESRHQSRYHPSYTAPVTRAVARRGAPINNSDGEGMAGIYRRRQVPFYTPMRGGRPPSPIGLTQGGFQGLYGGRENGDDEQSWVDGVRFNNAETRLWGARDAQNEGGNLRSTPEPDEWRVGRRN</sequence>
<feature type="region of interest" description="Disordered" evidence="1">
    <location>
        <begin position="183"/>
        <end position="310"/>
    </location>
</feature>
<feature type="compositionally biased region" description="Low complexity" evidence="1">
    <location>
        <begin position="409"/>
        <end position="420"/>
    </location>
</feature>
<dbReference type="AlphaFoldDB" id="K1WBI5"/>
<dbReference type="OMA" id="RHQTNSF"/>
<evidence type="ECO:0000313" key="2">
    <source>
        <dbReference type="EMBL" id="EKD14650.1"/>
    </source>
</evidence>
<dbReference type="InParanoid" id="K1WBI5"/>
<organism evidence="2 3">
    <name type="scientific">Marssonina brunnea f. sp. multigermtubi (strain MB_m1)</name>
    <name type="common">Marssonina leaf spot fungus</name>
    <dbReference type="NCBI Taxonomy" id="1072389"/>
    <lineage>
        <taxon>Eukaryota</taxon>
        <taxon>Fungi</taxon>
        <taxon>Dikarya</taxon>
        <taxon>Ascomycota</taxon>
        <taxon>Pezizomycotina</taxon>
        <taxon>Leotiomycetes</taxon>
        <taxon>Helotiales</taxon>
        <taxon>Drepanopezizaceae</taxon>
        <taxon>Drepanopeziza</taxon>
    </lineage>
</organism>
<feature type="region of interest" description="Disordered" evidence="1">
    <location>
        <begin position="55"/>
        <end position="99"/>
    </location>
</feature>
<reference evidence="2 3" key="1">
    <citation type="journal article" date="2012" name="BMC Genomics">
        <title>Sequencing the genome of Marssonina brunnea reveals fungus-poplar co-evolution.</title>
        <authorList>
            <person name="Zhu S."/>
            <person name="Cao Y.-Z."/>
            <person name="Jiang C."/>
            <person name="Tan B.-Y."/>
            <person name="Wang Z."/>
            <person name="Feng S."/>
            <person name="Zhang L."/>
            <person name="Su X.-H."/>
            <person name="Brejova B."/>
            <person name="Vinar T."/>
            <person name="Xu M."/>
            <person name="Wang M.-X."/>
            <person name="Zhang S.-G."/>
            <person name="Huang M.-R."/>
            <person name="Wu R."/>
            <person name="Zhou Y."/>
        </authorList>
    </citation>
    <scope>NUCLEOTIDE SEQUENCE [LARGE SCALE GENOMIC DNA]</scope>
    <source>
        <strain evidence="2 3">MB_m1</strain>
    </source>
</reference>
<dbReference type="EMBL" id="JH921445">
    <property type="protein sequence ID" value="EKD14650.1"/>
    <property type="molecule type" value="Genomic_DNA"/>
</dbReference>
<keyword evidence="3" id="KW-1185">Reference proteome</keyword>
<feature type="compositionally biased region" description="Basic and acidic residues" evidence="1">
    <location>
        <begin position="421"/>
        <end position="430"/>
    </location>
</feature>
<feature type="compositionally biased region" description="Polar residues" evidence="1">
    <location>
        <begin position="88"/>
        <end position="97"/>
    </location>
</feature>
<dbReference type="OrthoDB" id="3437607at2759"/>
<feature type="compositionally biased region" description="Polar residues" evidence="1">
    <location>
        <begin position="227"/>
        <end position="242"/>
    </location>
</feature>
<dbReference type="KEGG" id="mbe:MBM_07371"/>
<gene>
    <name evidence="2" type="ORF">MBM_07371</name>
</gene>
<dbReference type="Proteomes" id="UP000006753">
    <property type="component" value="Unassembled WGS sequence"/>
</dbReference>
<dbReference type="eggNOG" id="ENOG502RJNJ">
    <property type="taxonomic scope" value="Eukaryota"/>
</dbReference>
<name>K1WBI5_MARBU</name>
<feature type="region of interest" description="Disordered" evidence="1">
    <location>
        <begin position="323"/>
        <end position="470"/>
    </location>
</feature>
<feature type="compositionally biased region" description="Low complexity" evidence="1">
    <location>
        <begin position="285"/>
        <end position="295"/>
    </location>
</feature>
<accession>K1WBI5</accession>
<protein>
    <submittedName>
        <fullName evidence="2">Uncharacterized protein</fullName>
    </submittedName>
</protein>